<comment type="cofactor">
    <cofactor evidence="3">
        <name>Mg(2+)</name>
        <dbReference type="ChEBI" id="CHEBI:18420"/>
    </cofactor>
    <text evidence="3">Binds 2 magnesium ions per monomer.</text>
</comment>
<dbReference type="GO" id="GO:0000162">
    <property type="term" value="P:L-tryptophan biosynthetic process"/>
    <property type="evidence" value="ECO:0007669"/>
    <property type="project" value="UniProtKB-UniRule"/>
</dbReference>
<accession>S7UGL8</accession>
<sequence length="357" mass="36952">MREILESLARREHLTPGQAEEAFSLLLSGEMTPAQAGAFLMGLRAKGETADELAAGVNVCLRAARPVPGLFGPRIDTCGTGGDNRCSFNCSTAVALILAAMGHKVVKHGNRSVSSSCGSADVLEALGLPLDLPPEDVAAELARTGFAFLFAPAYHPAFKNVGPVRRDLGLRTLFNVMGPLLNPARPTHQIVGVAEPNLMPVVAEVLARSGVERAAVVHGAEGFDEVTPFGPSRVLWIEGGRVAEGVIDPEALGLGGGRPKDVAVAGRDEALLAMRELLAGKGHIIMQHMVMLNLAVALYVLGEAGDMQSAAMQARGAVFDGAAATLFAPAASDGAELDPLAGFMDPFGGKGKHPGGC</sequence>
<evidence type="ECO:0000313" key="7">
    <source>
        <dbReference type="Proteomes" id="UP000014975"/>
    </source>
</evidence>
<dbReference type="SUPFAM" id="SSF52418">
    <property type="entry name" value="Nucleoside phosphorylase/phosphoribosyltransferase catalytic domain"/>
    <property type="match status" value="1"/>
</dbReference>
<dbReference type="Gene3D" id="3.40.1030.10">
    <property type="entry name" value="Nucleoside phosphorylase/phosphoribosyltransferase catalytic domain"/>
    <property type="match status" value="1"/>
</dbReference>
<keyword evidence="3" id="KW-0028">Amino-acid biosynthesis</keyword>
<keyword evidence="1 3" id="KW-0328">Glycosyltransferase</keyword>
<dbReference type="eggNOG" id="COG0547">
    <property type="taxonomic scope" value="Bacteria"/>
</dbReference>
<dbReference type="Proteomes" id="UP000014975">
    <property type="component" value="Unassembled WGS sequence"/>
</dbReference>
<dbReference type="InterPro" id="IPR036320">
    <property type="entry name" value="Glycosyl_Trfase_fam3_N_dom_sf"/>
</dbReference>
<keyword evidence="2 3" id="KW-0808">Transferase</keyword>
<keyword evidence="3" id="KW-0479">Metal-binding</keyword>
<comment type="caution">
    <text evidence="6">The sequence shown here is derived from an EMBL/GenBank/DDBJ whole genome shotgun (WGS) entry which is preliminary data.</text>
</comment>
<proteinExistence type="inferred from homology"/>
<organism evidence="6 7">
    <name type="scientific">Alkalidesulfovibrio alkalitolerans DSM 16529</name>
    <dbReference type="NCBI Taxonomy" id="1121439"/>
    <lineage>
        <taxon>Bacteria</taxon>
        <taxon>Pseudomonadati</taxon>
        <taxon>Thermodesulfobacteriota</taxon>
        <taxon>Desulfovibrionia</taxon>
        <taxon>Desulfovibrionales</taxon>
        <taxon>Desulfovibrionaceae</taxon>
        <taxon>Alkalidesulfovibrio</taxon>
    </lineage>
</organism>
<dbReference type="HAMAP" id="MF_00211">
    <property type="entry name" value="TrpD"/>
    <property type="match status" value="1"/>
</dbReference>
<evidence type="ECO:0000313" key="6">
    <source>
        <dbReference type="EMBL" id="EPR32979.1"/>
    </source>
</evidence>
<dbReference type="Pfam" id="PF02885">
    <property type="entry name" value="Glycos_trans_3N"/>
    <property type="match status" value="1"/>
</dbReference>
<evidence type="ECO:0000259" key="4">
    <source>
        <dbReference type="Pfam" id="PF00591"/>
    </source>
</evidence>
<dbReference type="NCBIfam" id="TIGR01245">
    <property type="entry name" value="trpD"/>
    <property type="match status" value="1"/>
</dbReference>
<comment type="pathway">
    <text evidence="3">Amino-acid biosynthesis; L-tryptophan biosynthesis; L-tryptophan from chorismate: step 2/5.</text>
</comment>
<dbReference type="InterPro" id="IPR035902">
    <property type="entry name" value="Nuc_phospho_transferase"/>
</dbReference>
<dbReference type="PANTHER" id="PTHR43285:SF2">
    <property type="entry name" value="ANTHRANILATE PHOSPHORIBOSYLTRANSFERASE"/>
    <property type="match status" value="1"/>
</dbReference>
<feature type="binding site" evidence="3">
    <location>
        <position position="119"/>
    </location>
    <ligand>
        <name>5-phospho-alpha-D-ribose 1-diphosphate</name>
        <dbReference type="ChEBI" id="CHEBI:58017"/>
    </ligand>
</feature>
<feature type="binding site" evidence="3">
    <location>
        <position position="79"/>
    </location>
    <ligand>
        <name>anthranilate</name>
        <dbReference type="ChEBI" id="CHEBI:16567"/>
        <label>1</label>
    </ligand>
</feature>
<feature type="binding site" evidence="3">
    <location>
        <position position="79"/>
    </location>
    <ligand>
        <name>5-phospho-alpha-D-ribose 1-diphosphate</name>
        <dbReference type="ChEBI" id="CHEBI:58017"/>
    </ligand>
</feature>
<dbReference type="EC" id="2.4.2.18" evidence="3"/>
<dbReference type="PANTHER" id="PTHR43285">
    <property type="entry name" value="ANTHRANILATE PHOSPHORIBOSYLTRANSFERASE"/>
    <property type="match status" value="1"/>
</dbReference>
<dbReference type="InterPro" id="IPR017459">
    <property type="entry name" value="Glycosyl_Trfase_fam3_N_dom"/>
</dbReference>
<dbReference type="GO" id="GO:0005829">
    <property type="term" value="C:cytosol"/>
    <property type="evidence" value="ECO:0007669"/>
    <property type="project" value="TreeGrafter"/>
</dbReference>
<dbReference type="EMBL" id="ATHI01000026">
    <property type="protein sequence ID" value="EPR32979.1"/>
    <property type="molecule type" value="Genomic_DNA"/>
</dbReference>
<gene>
    <name evidence="3" type="primary">trpD</name>
    <name evidence="6" type="ORF">dsat_0420</name>
</gene>
<dbReference type="PATRIC" id="fig|1121439.3.peg.1772"/>
<dbReference type="GO" id="GO:0004048">
    <property type="term" value="F:anthranilate phosphoribosyltransferase activity"/>
    <property type="evidence" value="ECO:0007669"/>
    <property type="project" value="UniProtKB-UniRule"/>
</dbReference>
<keyword evidence="3" id="KW-0460">Magnesium</keyword>
<keyword evidence="7" id="KW-1185">Reference proteome</keyword>
<evidence type="ECO:0000259" key="5">
    <source>
        <dbReference type="Pfam" id="PF02885"/>
    </source>
</evidence>
<feature type="binding site" evidence="3">
    <location>
        <position position="225"/>
    </location>
    <ligand>
        <name>Mg(2+)</name>
        <dbReference type="ChEBI" id="CHEBI:18420"/>
        <label>1</label>
    </ligand>
</feature>
<feature type="binding site" evidence="3">
    <location>
        <position position="224"/>
    </location>
    <ligand>
        <name>Mg(2+)</name>
        <dbReference type="ChEBI" id="CHEBI:18420"/>
        <label>2</label>
    </ligand>
</feature>
<comment type="subunit">
    <text evidence="3">Homodimer.</text>
</comment>
<dbReference type="InterPro" id="IPR000312">
    <property type="entry name" value="Glycosyl_Trfase_fam3"/>
</dbReference>
<evidence type="ECO:0000256" key="1">
    <source>
        <dbReference type="ARBA" id="ARBA00022676"/>
    </source>
</evidence>
<dbReference type="GO" id="GO:0000287">
    <property type="term" value="F:magnesium ion binding"/>
    <property type="evidence" value="ECO:0007669"/>
    <property type="project" value="UniProtKB-UniRule"/>
</dbReference>
<feature type="binding site" evidence="3">
    <location>
        <position position="91"/>
    </location>
    <ligand>
        <name>Mg(2+)</name>
        <dbReference type="ChEBI" id="CHEBI:18420"/>
        <label>1</label>
    </ligand>
</feature>
<comment type="function">
    <text evidence="3">Catalyzes the transfer of the phosphoribosyl group of 5-phosphorylribose-1-pyrophosphate (PRPP) to anthranilate to yield N-(5'-phosphoribosyl)-anthranilate (PRA).</text>
</comment>
<feature type="binding site" evidence="3">
    <location>
        <begin position="82"/>
        <end position="83"/>
    </location>
    <ligand>
        <name>5-phospho-alpha-D-ribose 1-diphosphate</name>
        <dbReference type="ChEBI" id="CHEBI:58017"/>
    </ligand>
</feature>
<feature type="binding site" evidence="3">
    <location>
        <position position="165"/>
    </location>
    <ligand>
        <name>anthranilate</name>
        <dbReference type="ChEBI" id="CHEBI:16567"/>
        <label>2</label>
    </ligand>
</feature>
<evidence type="ECO:0000256" key="2">
    <source>
        <dbReference type="ARBA" id="ARBA00022679"/>
    </source>
</evidence>
<evidence type="ECO:0000256" key="3">
    <source>
        <dbReference type="HAMAP-Rule" id="MF_00211"/>
    </source>
</evidence>
<keyword evidence="3" id="KW-0057">Aromatic amino acid biosynthesis</keyword>
<keyword evidence="3" id="KW-0822">Tryptophan biosynthesis</keyword>
<dbReference type="STRING" id="1121439.dsat_0420"/>
<comment type="caution">
    <text evidence="3">Lacks conserved residue(s) required for the propagation of feature annotation.</text>
</comment>
<feature type="binding site" evidence="3">
    <location>
        <position position="225"/>
    </location>
    <ligand>
        <name>Mg(2+)</name>
        <dbReference type="ChEBI" id="CHEBI:18420"/>
        <label>2</label>
    </ligand>
</feature>
<name>S7UGL8_9BACT</name>
<comment type="similarity">
    <text evidence="3">Belongs to the anthranilate phosphoribosyltransferase family.</text>
</comment>
<feature type="binding site" evidence="3">
    <location>
        <position position="110"/>
    </location>
    <ligand>
        <name>anthranilate</name>
        <dbReference type="ChEBI" id="CHEBI:16567"/>
        <label>1</label>
    </ligand>
</feature>
<protein>
    <recommendedName>
        <fullName evidence="3">Anthranilate phosphoribosyltransferase</fullName>
        <ecNumber evidence="3">2.4.2.18</ecNumber>
    </recommendedName>
</protein>
<dbReference type="Pfam" id="PF00591">
    <property type="entry name" value="Glycos_transf_3"/>
    <property type="match status" value="1"/>
</dbReference>
<dbReference type="Gene3D" id="1.20.970.10">
    <property type="entry name" value="Transferase, Pyrimidine Nucleoside Phosphorylase, Chain C"/>
    <property type="match status" value="1"/>
</dbReference>
<dbReference type="OrthoDB" id="9806430at2"/>
<dbReference type="InterPro" id="IPR005940">
    <property type="entry name" value="Anthranilate_Pribosyl_Tfrase"/>
</dbReference>
<feature type="domain" description="Glycosyl transferase family 3 N-terminal" evidence="5">
    <location>
        <begin position="2"/>
        <end position="63"/>
    </location>
</feature>
<comment type="catalytic activity">
    <reaction evidence="3">
        <text>N-(5-phospho-beta-D-ribosyl)anthranilate + diphosphate = 5-phospho-alpha-D-ribose 1-diphosphate + anthranilate</text>
        <dbReference type="Rhea" id="RHEA:11768"/>
        <dbReference type="ChEBI" id="CHEBI:16567"/>
        <dbReference type="ChEBI" id="CHEBI:18277"/>
        <dbReference type="ChEBI" id="CHEBI:33019"/>
        <dbReference type="ChEBI" id="CHEBI:58017"/>
        <dbReference type="EC" id="2.4.2.18"/>
    </reaction>
</comment>
<dbReference type="RefSeq" id="WP_020887114.1">
    <property type="nucleotide sequence ID" value="NZ_ATHI01000026.1"/>
</dbReference>
<feature type="binding site" evidence="3">
    <location>
        <position position="87"/>
    </location>
    <ligand>
        <name>5-phospho-alpha-D-ribose 1-diphosphate</name>
        <dbReference type="ChEBI" id="CHEBI:58017"/>
    </ligand>
</feature>
<feature type="binding site" evidence="3">
    <location>
        <begin position="89"/>
        <end position="92"/>
    </location>
    <ligand>
        <name>5-phospho-alpha-D-ribose 1-diphosphate</name>
        <dbReference type="ChEBI" id="CHEBI:58017"/>
    </ligand>
</feature>
<dbReference type="UniPathway" id="UPA00035">
    <property type="reaction ID" value="UER00041"/>
</dbReference>
<dbReference type="SUPFAM" id="SSF47648">
    <property type="entry name" value="Nucleoside phosphorylase/phosphoribosyltransferase N-terminal domain"/>
    <property type="match status" value="1"/>
</dbReference>
<feature type="binding site" evidence="3">
    <location>
        <begin position="107"/>
        <end position="115"/>
    </location>
    <ligand>
        <name>5-phospho-alpha-D-ribose 1-diphosphate</name>
        <dbReference type="ChEBI" id="CHEBI:58017"/>
    </ligand>
</feature>
<reference evidence="6 7" key="1">
    <citation type="journal article" date="2013" name="Genome Announc.">
        <title>Draft genome sequences for three mercury-methylating, sulfate-reducing bacteria.</title>
        <authorList>
            <person name="Brown S.D."/>
            <person name="Hurt R.A.Jr."/>
            <person name="Gilmour C.C."/>
            <person name="Elias D.A."/>
        </authorList>
    </citation>
    <scope>NUCLEOTIDE SEQUENCE [LARGE SCALE GENOMIC DNA]</scope>
    <source>
        <strain evidence="6 7">DSM 16529</strain>
    </source>
</reference>
<feature type="domain" description="Glycosyl transferase family 3" evidence="4">
    <location>
        <begin position="74"/>
        <end position="323"/>
    </location>
</feature>
<dbReference type="AlphaFoldDB" id="S7UGL8"/>